<sequence>FSLLLSSAFSICAASVDFTHSTLYDTKDFVGQKEVHLTQCDNGCLIFASTMGDGFDETPTNYDPYAENLIIYYGKENRNYSITELSRNFDAKTSLKTPLTIEAPAKISVMNINSPTDASFPIVLYVVDLTEAKKILHEVYDARAWPATMIANPLAVTTVMCACPFSLTEKKSGSSNGVTARLVGFENAMDGNIDDCPAPFSLPTQNPFDGLTLNINGPIISLIFTGASGVKLDASLQFIPAFDLSDPGFITSGGYNGCKKPSSGGVQSFRSTLILNSDIYYLDSNTNSYNVTIDVEPNLDGNHKLTLNDIGNNKIETINGYTEVSKQFDNSDSIQVVYNNFAGDQGFLLRYSAVAIPKTTTPGKPISALSTSPMTTPTQTPTTSGSYQSEKTVLSAVVVFALSRLA</sequence>
<evidence type="ECO:0000256" key="1">
    <source>
        <dbReference type="SAM" id="MobiDB-lite"/>
    </source>
</evidence>
<comment type="caution">
    <text evidence="2">The sequence shown here is derived from an EMBL/GenBank/DDBJ whole genome shotgun (WGS) entry which is preliminary data.</text>
</comment>
<keyword evidence="3" id="KW-1185">Reference proteome</keyword>
<dbReference type="AlphaFoldDB" id="A0AAV5U6T7"/>
<gene>
    <name evidence="2" type="ORF">PENTCL1PPCAC_24426</name>
</gene>
<proteinExistence type="predicted"/>
<dbReference type="EMBL" id="BTSX01000005">
    <property type="protein sequence ID" value="GMT02252.1"/>
    <property type="molecule type" value="Genomic_DNA"/>
</dbReference>
<name>A0AAV5U6T7_9BILA</name>
<dbReference type="Proteomes" id="UP001432027">
    <property type="component" value="Unassembled WGS sequence"/>
</dbReference>
<feature type="non-terminal residue" evidence="2">
    <location>
        <position position="1"/>
    </location>
</feature>
<evidence type="ECO:0008006" key="4">
    <source>
        <dbReference type="Google" id="ProtNLM"/>
    </source>
</evidence>
<evidence type="ECO:0000313" key="3">
    <source>
        <dbReference type="Proteomes" id="UP001432027"/>
    </source>
</evidence>
<accession>A0AAV5U6T7</accession>
<evidence type="ECO:0000313" key="2">
    <source>
        <dbReference type="EMBL" id="GMT02252.1"/>
    </source>
</evidence>
<reference evidence="2" key="1">
    <citation type="submission" date="2023-10" db="EMBL/GenBank/DDBJ databases">
        <title>Genome assembly of Pristionchus species.</title>
        <authorList>
            <person name="Yoshida K."/>
            <person name="Sommer R.J."/>
        </authorList>
    </citation>
    <scope>NUCLEOTIDE SEQUENCE</scope>
    <source>
        <strain evidence="2">RS0144</strain>
    </source>
</reference>
<feature type="region of interest" description="Disordered" evidence="1">
    <location>
        <begin position="362"/>
        <end position="387"/>
    </location>
</feature>
<protein>
    <recommendedName>
        <fullName evidence="4">CUB domain-containing protein</fullName>
    </recommendedName>
</protein>
<feature type="compositionally biased region" description="Low complexity" evidence="1">
    <location>
        <begin position="370"/>
        <end position="384"/>
    </location>
</feature>
<organism evidence="2 3">
    <name type="scientific">Pristionchus entomophagus</name>
    <dbReference type="NCBI Taxonomy" id="358040"/>
    <lineage>
        <taxon>Eukaryota</taxon>
        <taxon>Metazoa</taxon>
        <taxon>Ecdysozoa</taxon>
        <taxon>Nematoda</taxon>
        <taxon>Chromadorea</taxon>
        <taxon>Rhabditida</taxon>
        <taxon>Rhabditina</taxon>
        <taxon>Diplogasteromorpha</taxon>
        <taxon>Diplogasteroidea</taxon>
        <taxon>Neodiplogasteridae</taxon>
        <taxon>Pristionchus</taxon>
    </lineage>
</organism>